<dbReference type="Pfam" id="PF13231">
    <property type="entry name" value="PMT_2"/>
    <property type="match status" value="1"/>
</dbReference>
<dbReference type="Proteomes" id="UP000032726">
    <property type="component" value="Chromosome"/>
</dbReference>
<dbReference type="KEGG" id="mlt:VC82_1140"/>
<dbReference type="EMBL" id="CP011071">
    <property type="protein sequence ID" value="AKA34783.1"/>
    <property type="molecule type" value="Genomic_DNA"/>
</dbReference>
<name>A0A0D5YSD5_9FLAO</name>
<dbReference type="GO" id="GO:0009103">
    <property type="term" value="P:lipopolysaccharide biosynthetic process"/>
    <property type="evidence" value="ECO:0007669"/>
    <property type="project" value="UniProtKB-ARBA"/>
</dbReference>
<evidence type="ECO:0000259" key="9">
    <source>
        <dbReference type="Pfam" id="PF13231"/>
    </source>
</evidence>
<feature type="transmembrane region" description="Helical" evidence="8">
    <location>
        <begin position="74"/>
        <end position="107"/>
    </location>
</feature>
<dbReference type="GO" id="GO:0005886">
    <property type="term" value="C:plasma membrane"/>
    <property type="evidence" value="ECO:0007669"/>
    <property type="project" value="UniProtKB-SubCell"/>
</dbReference>
<dbReference type="PANTHER" id="PTHR33908:SF11">
    <property type="entry name" value="MEMBRANE PROTEIN"/>
    <property type="match status" value="1"/>
</dbReference>
<keyword evidence="2" id="KW-1003">Cell membrane</keyword>
<feature type="transmembrane region" description="Helical" evidence="8">
    <location>
        <begin position="258"/>
        <end position="275"/>
    </location>
</feature>
<dbReference type="RefSeq" id="WP_045801503.1">
    <property type="nucleotide sequence ID" value="NZ_CP011071.1"/>
</dbReference>
<evidence type="ECO:0000256" key="4">
    <source>
        <dbReference type="ARBA" id="ARBA00022679"/>
    </source>
</evidence>
<evidence type="ECO:0000313" key="11">
    <source>
        <dbReference type="Proteomes" id="UP000032726"/>
    </source>
</evidence>
<dbReference type="PANTHER" id="PTHR33908">
    <property type="entry name" value="MANNOSYLTRANSFERASE YKCB-RELATED"/>
    <property type="match status" value="1"/>
</dbReference>
<keyword evidence="4 10" id="KW-0808">Transferase</keyword>
<organism evidence="10 11">
    <name type="scientific">Flagellimonas lutaonensis</name>
    <dbReference type="NCBI Taxonomy" id="516051"/>
    <lineage>
        <taxon>Bacteria</taxon>
        <taxon>Pseudomonadati</taxon>
        <taxon>Bacteroidota</taxon>
        <taxon>Flavobacteriia</taxon>
        <taxon>Flavobacteriales</taxon>
        <taxon>Flavobacteriaceae</taxon>
        <taxon>Flagellimonas</taxon>
    </lineage>
</organism>
<feature type="transmembrane region" description="Helical" evidence="8">
    <location>
        <begin position="287"/>
        <end position="305"/>
    </location>
</feature>
<dbReference type="AlphaFoldDB" id="A0A0D5YSD5"/>
<evidence type="ECO:0000256" key="5">
    <source>
        <dbReference type="ARBA" id="ARBA00022692"/>
    </source>
</evidence>
<dbReference type="STRING" id="516051.VC82_1140"/>
<evidence type="ECO:0000256" key="1">
    <source>
        <dbReference type="ARBA" id="ARBA00004651"/>
    </source>
</evidence>
<feature type="domain" description="Glycosyltransferase RgtA/B/C/D-like" evidence="9">
    <location>
        <begin position="70"/>
        <end position="222"/>
    </location>
</feature>
<feature type="transmembrane region" description="Helical" evidence="8">
    <location>
        <begin position="119"/>
        <end position="135"/>
    </location>
</feature>
<evidence type="ECO:0000313" key="10">
    <source>
        <dbReference type="EMBL" id="AKA34783.1"/>
    </source>
</evidence>
<keyword evidence="7 8" id="KW-0472">Membrane</keyword>
<feature type="transmembrane region" description="Helical" evidence="8">
    <location>
        <begin position="21"/>
        <end position="38"/>
    </location>
</feature>
<feature type="transmembrane region" description="Helical" evidence="8">
    <location>
        <begin position="311"/>
        <end position="332"/>
    </location>
</feature>
<reference evidence="10 11" key="1">
    <citation type="submission" date="2015-03" db="EMBL/GenBank/DDBJ databases">
        <title>Complete genome sequence of Muricauda lutaonensis CC-HSB-11T, isolated from a coastal hot spring.</title>
        <authorList>
            <person name="Kim K.M."/>
        </authorList>
    </citation>
    <scope>NUCLEOTIDE SEQUENCE [LARGE SCALE GENOMIC DNA]</scope>
    <source>
        <strain evidence="10 11">CC-HSB-11</strain>
    </source>
</reference>
<comment type="subcellular location">
    <subcellularLocation>
        <location evidence="1">Cell membrane</location>
        <topology evidence="1">Multi-pass membrane protein</topology>
    </subcellularLocation>
</comment>
<keyword evidence="5 8" id="KW-0812">Transmembrane</keyword>
<keyword evidence="6 8" id="KW-1133">Transmembrane helix</keyword>
<evidence type="ECO:0000256" key="8">
    <source>
        <dbReference type="SAM" id="Phobius"/>
    </source>
</evidence>
<dbReference type="InterPro" id="IPR038731">
    <property type="entry name" value="RgtA/B/C-like"/>
</dbReference>
<gene>
    <name evidence="10" type="ORF">VC82_1140</name>
</gene>
<feature type="transmembrane region" description="Helical" evidence="8">
    <location>
        <begin position="211"/>
        <end position="238"/>
    </location>
</feature>
<dbReference type="HOGENOM" id="CLU_550627_0_0_10"/>
<evidence type="ECO:0000256" key="3">
    <source>
        <dbReference type="ARBA" id="ARBA00022676"/>
    </source>
</evidence>
<keyword evidence="11" id="KW-1185">Reference proteome</keyword>
<feature type="transmembrane region" description="Helical" evidence="8">
    <location>
        <begin position="163"/>
        <end position="178"/>
    </location>
</feature>
<sequence>MFKKVLHFLTPDYTMMKERNLFFLLFIFSLFIRFPFFFRDYIDRDESTFILMGQSWVNGHLPYTELWDLKPPVIFLFFGAVIYFFGKSFIAIRLAGTLLVALTALFTYKVGVRAISKKMAIWASFLTVPLLSLFGSLQGVMSEHICIAFFMMALYWSLFKRKWYWLLLSGIFYGLSFMSKLNIAYPIFFLGLFLCWEAFRDKRVMAEWPKWLLIVLGMVLVVALTALPYLFSGELLIWWQSVFEAPMAYSSSKTSSKLEAMVFFVLIIFLGWLANRKKILDFHQREVAIFFVLPLGMALSFVQIGKVNGHYLIQLYPFLLILTFMATSKIVLAKKSYLKAIPLLMLPLVPMEAYLEYANIINHKVEKGTFYNGEGIEIPAYLIKNDLETENVFFLEYHIGYWLLGTNPPTKAATHPSNIARDALFPHMQNPRTTSAEELRYIMEEIRPSIIVARKGKRPFDKQFIALNFYVNIYLQKHYKLIKTIDRGLIYQRLEQL</sequence>
<dbReference type="PATRIC" id="fig|516051.4.peg.1179"/>
<protein>
    <submittedName>
        <fullName evidence="10">Glycosyl transferase family 39</fullName>
    </submittedName>
</protein>
<accession>A0A0D5YSD5</accession>
<proteinExistence type="predicted"/>
<dbReference type="InterPro" id="IPR050297">
    <property type="entry name" value="LipidA_mod_glycosyltrf_83"/>
</dbReference>
<evidence type="ECO:0000256" key="2">
    <source>
        <dbReference type="ARBA" id="ARBA00022475"/>
    </source>
</evidence>
<keyword evidence="3" id="KW-0328">Glycosyltransferase</keyword>
<evidence type="ECO:0000256" key="6">
    <source>
        <dbReference type="ARBA" id="ARBA00022989"/>
    </source>
</evidence>
<dbReference type="GO" id="GO:0016763">
    <property type="term" value="F:pentosyltransferase activity"/>
    <property type="evidence" value="ECO:0007669"/>
    <property type="project" value="TreeGrafter"/>
</dbReference>
<dbReference type="OrthoDB" id="345761at2"/>
<evidence type="ECO:0000256" key="7">
    <source>
        <dbReference type="ARBA" id="ARBA00023136"/>
    </source>
</evidence>